<evidence type="ECO:0000313" key="8">
    <source>
        <dbReference type="Proteomes" id="UP000235682"/>
    </source>
</evidence>
<keyword evidence="3" id="KW-0520">NAD</keyword>
<dbReference type="InterPro" id="IPR050418">
    <property type="entry name" value="D-iso_2-hydroxyacid_DH_PdxB"/>
</dbReference>
<evidence type="ECO:0000259" key="6">
    <source>
        <dbReference type="Pfam" id="PF02826"/>
    </source>
</evidence>
<evidence type="ECO:0000259" key="5">
    <source>
        <dbReference type="Pfam" id="PF00389"/>
    </source>
</evidence>
<proteinExistence type="inferred from homology"/>
<dbReference type="PANTHER" id="PTHR43761:SF1">
    <property type="entry name" value="D-ISOMER SPECIFIC 2-HYDROXYACID DEHYDROGENASE CATALYTIC DOMAIN-CONTAINING PROTEIN-RELATED"/>
    <property type="match status" value="1"/>
</dbReference>
<dbReference type="InterPro" id="IPR029752">
    <property type="entry name" value="D-isomer_DH_CS1"/>
</dbReference>
<dbReference type="PROSITE" id="PS00065">
    <property type="entry name" value="D_2_HYDROXYACID_DH_1"/>
    <property type="match status" value="1"/>
</dbReference>
<dbReference type="GO" id="GO:0016616">
    <property type="term" value="F:oxidoreductase activity, acting on the CH-OH group of donors, NAD or NADP as acceptor"/>
    <property type="evidence" value="ECO:0007669"/>
    <property type="project" value="InterPro"/>
</dbReference>
<evidence type="ECO:0000256" key="2">
    <source>
        <dbReference type="ARBA" id="ARBA00023002"/>
    </source>
</evidence>
<dbReference type="InterPro" id="IPR029753">
    <property type="entry name" value="D-isomer_DH_CS"/>
</dbReference>
<dbReference type="Gene3D" id="3.40.50.720">
    <property type="entry name" value="NAD(P)-binding Rossmann-like Domain"/>
    <property type="match status" value="2"/>
</dbReference>
<accession>A0A2N6SNE1</accession>
<evidence type="ECO:0000313" key="7">
    <source>
        <dbReference type="EMBL" id="PMC58571.1"/>
    </source>
</evidence>
<dbReference type="AlphaFoldDB" id="A0A2N6SNE1"/>
<dbReference type="SUPFAM" id="SSF51735">
    <property type="entry name" value="NAD(P)-binding Rossmann-fold domains"/>
    <property type="match status" value="1"/>
</dbReference>
<name>A0A2N6SNE1_9LACT</name>
<comment type="caution">
    <text evidence="7">The sequence shown here is derived from an EMBL/GenBank/DDBJ whole genome shotgun (WGS) entry which is preliminary data.</text>
</comment>
<dbReference type="Proteomes" id="UP000235682">
    <property type="component" value="Unassembled WGS sequence"/>
</dbReference>
<feature type="domain" description="D-isomer specific 2-hydroxyacid dehydrogenase NAD-binding" evidence="6">
    <location>
        <begin position="114"/>
        <end position="288"/>
    </location>
</feature>
<dbReference type="InterPro" id="IPR006139">
    <property type="entry name" value="D-isomer_2_OHA_DH_cat_dom"/>
</dbReference>
<reference evidence="7 8" key="1">
    <citation type="submission" date="2017-09" db="EMBL/GenBank/DDBJ databases">
        <title>Bacterial strain isolated from the female urinary microbiota.</title>
        <authorList>
            <person name="Thomas-White K."/>
            <person name="Kumar N."/>
            <person name="Forster S."/>
            <person name="Putonti C."/>
            <person name="Lawley T."/>
            <person name="Wolfe A.J."/>
        </authorList>
    </citation>
    <scope>NUCLEOTIDE SEQUENCE [LARGE SCALE GENOMIC DNA]</scope>
    <source>
        <strain evidence="7 8">UMB0852</strain>
    </source>
</reference>
<evidence type="ECO:0000256" key="4">
    <source>
        <dbReference type="RuleBase" id="RU003719"/>
    </source>
</evidence>
<dbReference type="OrthoDB" id="9805416at2"/>
<feature type="domain" description="D-isomer specific 2-hydroxyacid dehydrogenase catalytic" evidence="5">
    <location>
        <begin position="20"/>
        <end position="314"/>
    </location>
</feature>
<sequence>MIPLQIVILESLGISEEAFNELTAPLKERGHEIVYYQDVVDVEEQKERVKDADILVIANMPLGADVINAAEDLKFIAVAFTGYDHVDLDACKKRGIKVSNAGGYSTHSVAELTFGLIIGLLRNVVPLEKVVRQGGTKDGYSQNDLYGKILGVIGTGAIGGKVCELGLAFGCDVVAYSRTEKDDLKAKGVKYLSLEDLLAESDIVTIHTPLTDQTKHLIGQKELEMMKDSALIINTGNGPIIDNDALAKALKDSVIAGAGLDRVDMEPPIPADYPLLDAPNTFIVPHIGFATDEALERRAEITFDNIEKWEDGAQENIVL</sequence>
<dbReference type="InterPro" id="IPR036291">
    <property type="entry name" value="NAD(P)-bd_dom_sf"/>
</dbReference>
<dbReference type="SUPFAM" id="SSF52283">
    <property type="entry name" value="Formate/glycerate dehydrogenase catalytic domain-like"/>
    <property type="match status" value="1"/>
</dbReference>
<dbReference type="Pfam" id="PF02826">
    <property type="entry name" value="2-Hacid_dh_C"/>
    <property type="match status" value="1"/>
</dbReference>
<organism evidence="7 8">
    <name type="scientific">Dolosicoccus paucivorans</name>
    <dbReference type="NCBI Taxonomy" id="84521"/>
    <lineage>
        <taxon>Bacteria</taxon>
        <taxon>Bacillati</taxon>
        <taxon>Bacillota</taxon>
        <taxon>Bacilli</taxon>
        <taxon>Lactobacillales</taxon>
        <taxon>Aerococcaceae</taxon>
        <taxon>Dolosicoccus</taxon>
    </lineage>
</organism>
<dbReference type="Pfam" id="PF00389">
    <property type="entry name" value="2-Hacid_dh"/>
    <property type="match status" value="1"/>
</dbReference>
<dbReference type="PANTHER" id="PTHR43761">
    <property type="entry name" value="D-ISOMER SPECIFIC 2-HYDROXYACID DEHYDROGENASE FAMILY PROTEIN (AFU_ORTHOLOGUE AFUA_1G13630)"/>
    <property type="match status" value="1"/>
</dbReference>
<dbReference type="InterPro" id="IPR006140">
    <property type="entry name" value="D-isomer_DH_NAD-bd"/>
</dbReference>
<dbReference type="STRING" id="84521.SAMN04487994_10708"/>
<dbReference type="GO" id="GO:0051287">
    <property type="term" value="F:NAD binding"/>
    <property type="evidence" value="ECO:0007669"/>
    <property type="project" value="InterPro"/>
</dbReference>
<dbReference type="EMBL" id="PNHE01000010">
    <property type="protein sequence ID" value="PMC58571.1"/>
    <property type="molecule type" value="Genomic_DNA"/>
</dbReference>
<dbReference type="PROSITE" id="PS00670">
    <property type="entry name" value="D_2_HYDROXYACID_DH_2"/>
    <property type="match status" value="1"/>
</dbReference>
<gene>
    <name evidence="7" type="ORF">CJ205_03460</name>
</gene>
<evidence type="ECO:0000256" key="1">
    <source>
        <dbReference type="ARBA" id="ARBA00005854"/>
    </source>
</evidence>
<keyword evidence="8" id="KW-1185">Reference proteome</keyword>
<protein>
    <submittedName>
        <fullName evidence="7">Hydroxyacid dehydrogenase</fullName>
    </submittedName>
</protein>
<keyword evidence="2 4" id="KW-0560">Oxidoreductase</keyword>
<evidence type="ECO:0000256" key="3">
    <source>
        <dbReference type="ARBA" id="ARBA00023027"/>
    </source>
</evidence>
<dbReference type="RefSeq" id="WP_102227624.1">
    <property type="nucleotide sequence ID" value="NZ_PNFY01000011.1"/>
</dbReference>
<comment type="similarity">
    <text evidence="1 4">Belongs to the D-isomer specific 2-hydroxyacid dehydrogenase family.</text>
</comment>